<accession>A0ABR5NB02</accession>
<dbReference type="GO" id="GO:0016740">
    <property type="term" value="F:transferase activity"/>
    <property type="evidence" value="ECO:0007669"/>
    <property type="project" value="UniProtKB-KW"/>
</dbReference>
<gene>
    <name evidence="1" type="ORF">AN963_02690</name>
</gene>
<keyword evidence="1" id="KW-0808">Transferase</keyword>
<organism evidence="1 2">
    <name type="scientific">Brevibacillus choshinensis</name>
    <dbReference type="NCBI Taxonomy" id="54911"/>
    <lineage>
        <taxon>Bacteria</taxon>
        <taxon>Bacillati</taxon>
        <taxon>Bacillota</taxon>
        <taxon>Bacilli</taxon>
        <taxon>Bacillales</taxon>
        <taxon>Paenibacillaceae</taxon>
        <taxon>Brevibacillus</taxon>
    </lineage>
</organism>
<keyword evidence="2" id="KW-1185">Reference proteome</keyword>
<dbReference type="Proteomes" id="UP000051063">
    <property type="component" value="Unassembled WGS sequence"/>
</dbReference>
<proteinExistence type="predicted"/>
<reference evidence="1 2" key="1">
    <citation type="submission" date="2015-09" db="EMBL/GenBank/DDBJ databases">
        <title>Genome sequencing project for genomic taxonomy and phylogenomics of Bacillus-like bacteria.</title>
        <authorList>
            <person name="Liu B."/>
            <person name="Wang J."/>
            <person name="Zhu Y."/>
            <person name="Liu G."/>
            <person name="Chen Q."/>
            <person name="Chen Z."/>
            <person name="Lan J."/>
            <person name="Che J."/>
            <person name="Ge C."/>
            <person name="Shi H."/>
            <person name="Pan Z."/>
            <person name="Liu X."/>
        </authorList>
    </citation>
    <scope>NUCLEOTIDE SEQUENCE [LARGE SCALE GENOMIC DNA]</scope>
    <source>
        <strain evidence="1 2">DSM 8552</strain>
    </source>
</reference>
<dbReference type="Gene3D" id="3.40.50.150">
    <property type="entry name" value="Vaccinia Virus protein VP39"/>
    <property type="match status" value="1"/>
</dbReference>
<dbReference type="InterPro" id="IPR029063">
    <property type="entry name" value="SAM-dependent_MTases_sf"/>
</dbReference>
<dbReference type="EMBL" id="LJJB01000007">
    <property type="protein sequence ID" value="KQL48725.1"/>
    <property type="molecule type" value="Genomic_DNA"/>
</dbReference>
<protein>
    <submittedName>
        <fullName evidence="1">Family 2 glycosyl transferase</fullName>
    </submittedName>
</protein>
<dbReference type="Pfam" id="PF13578">
    <property type="entry name" value="Methyltransf_24"/>
    <property type="match status" value="1"/>
</dbReference>
<dbReference type="SUPFAM" id="SSF53335">
    <property type="entry name" value="S-adenosyl-L-methionine-dependent methyltransferases"/>
    <property type="match status" value="1"/>
</dbReference>
<comment type="caution">
    <text evidence="1">The sequence shown here is derived from an EMBL/GenBank/DDBJ whole genome shotgun (WGS) entry which is preliminary data.</text>
</comment>
<evidence type="ECO:0000313" key="1">
    <source>
        <dbReference type="EMBL" id="KQL48725.1"/>
    </source>
</evidence>
<name>A0ABR5NB02_BRECH</name>
<sequence>MDRFWSRIISLLFQKEQPKRVVAIGAPMGEFAIQLLHFCHNKEGELIIIDPFNVFQEDERINGYRPHYQVIREESLEALPNIGSIDAVLIDGDHNWYTVYHELKQIEMIAEQTGKFPLVFLHDTEWPYGRRDLYHNPENISPEFRQPYERKGIVYGQSQLADQGGFCEGAYHAINENGEKNGVLTAIEDFLGETNIHLSFFHLTSNNGLGIITEANRDTDTYIEMITKHSGM</sequence>
<dbReference type="RefSeq" id="WP_055743017.1">
    <property type="nucleotide sequence ID" value="NZ_LJJB01000007.1"/>
</dbReference>
<evidence type="ECO:0000313" key="2">
    <source>
        <dbReference type="Proteomes" id="UP000051063"/>
    </source>
</evidence>